<organism evidence="2 3">
    <name type="scientific">Magnetospirillum moscoviense</name>
    <dbReference type="NCBI Taxonomy" id="1437059"/>
    <lineage>
        <taxon>Bacteria</taxon>
        <taxon>Pseudomonadati</taxon>
        <taxon>Pseudomonadota</taxon>
        <taxon>Alphaproteobacteria</taxon>
        <taxon>Rhodospirillales</taxon>
        <taxon>Rhodospirillaceae</taxon>
        <taxon>Magnetospirillum</taxon>
    </lineage>
</organism>
<evidence type="ECO:0000259" key="1">
    <source>
        <dbReference type="Pfam" id="PF01863"/>
    </source>
</evidence>
<feature type="domain" description="YgjP-like metallopeptidase" evidence="1">
    <location>
        <begin position="30"/>
        <end position="227"/>
    </location>
</feature>
<accession>A0A178MZ53</accession>
<gene>
    <name evidence="2" type="ORF">A6A05_06025</name>
</gene>
<evidence type="ECO:0000313" key="2">
    <source>
        <dbReference type="EMBL" id="OAN65510.1"/>
    </source>
</evidence>
<dbReference type="PANTHER" id="PTHR30399:SF1">
    <property type="entry name" value="UTP PYROPHOSPHATASE"/>
    <property type="match status" value="1"/>
</dbReference>
<reference evidence="2 3" key="1">
    <citation type="submission" date="2016-04" db="EMBL/GenBank/DDBJ databases">
        <title>Draft genome sequence of freshwater magnetotactic bacteria Magnetospirillum marisnigri SP-1 and Magnetospirillum moscoviense BB-1.</title>
        <authorList>
            <person name="Koziaeva V."/>
            <person name="Dziuba M.V."/>
            <person name="Ivanov T.M."/>
            <person name="Kuznetsov B."/>
            <person name="Grouzdev D.S."/>
        </authorList>
    </citation>
    <scope>NUCLEOTIDE SEQUENCE [LARGE SCALE GENOMIC DNA]</scope>
    <source>
        <strain evidence="2 3">BB-1</strain>
    </source>
</reference>
<evidence type="ECO:0000313" key="3">
    <source>
        <dbReference type="Proteomes" id="UP000078543"/>
    </source>
</evidence>
<sequence length="235" mass="25840">MARIAESATIALDLGGRVVAVTVRRSALAKRTAIRIDPLRGVVLVLPPRASRADAERFLLAHRAWVAERLARLPASQSLEPGQSVDILGEPHLIRHCPAARRGVWIETAELCVSGLAEQVPRRVTAFLRNQAKAIIARHVGELSARLGRRAGRLTIRDTRSRWGSCSSRGDLSFSWRLVMAPEWVLAYVVAHELAHLVEMNHSPAFWNVVASLTPDAARARGWLKRHGAGLHLIG</sequence>
<dbReference type="CDD" id="cd07344">
    <property type="entry name" value="M48_yhfN_like"/>
    <property type="match status" value="1"/>
</dbReference>
<dbReference type="PANTHER" id="PTHR30399">
    <property type="entry name" value="UNCHARACTERIZED PROTEIN YGJP"/>
    <property type="match status" value="1"/>
</dbReference>
<name>A0A178MZ53_9PROT</name>
<protein>
    <recommendedName>
        <fullName evidence="1">YgjP-like metallopeptidase domain-containing protein</fullName>
    </recommendedName>
</protein>
<dbReference type="Proteomes" id="UP000078543">
    <property type="component" value="Unassembled WGS sequence"/>
</dbReference>
<dbReference type="InterPro" id="IPR053136">
    <property type="entry name" value="UTP_pyrophosphatase-like"/>
</dbReference>
<keyword evidence="3" id="KW-1185">Reference proteome</keyword>
<dbReference type="EMBL" id="LWQU01000022">
    <property type="protein sequence ID" value="OAN65510.1"/>
    <property type="molecule type" value="Genomic_DNA"/>
</dbReference>
<proteinExistence type="predicted"/>
<dbReference type="STRING" id="1437059.A6A05_06025"/>
<dbReference type="AlphaFoldDB" id="A0A178MZ53"/>
<dbReference type="InterPro" id="IPR002725">
    <property type="entry name" value="YgjP-like_metallopeptidase"/>
</dbReference>
<dbReference type="Gene3D" id="3.30.2010.10">
    <property type="entry name" value="Metalloproteases ('zincins'), catalytic domain"/>
    <property type="match status" value="1"/>
</dbReference>
<comment type="caution">
    <text evidence="2">The sequence shown here is derived from an EMBL/GenBank/DDBJ whole genome shotgun (WGS) entry which is preliminary data.</text>
</comment>
<dbReference type="Pfam" id="PF01863">
    <property type="entry name" value="YgjP-like"/>
    <property type="match status" value="1"/>
</dbReference>
<dbReference type="RefSeq" id="WP_068496745.1">
    <property type="nucleotide sequence ID" value="NZ_LWQU01000022.1"/>
</dbReference>